<evidence type="ECO:0000313" key="1">
    <source>
        <dbReference type="EMBL" id="GBP93650.1"/>
    </source>
</evidence>
<keyword evidence="2" id="KW-1185">Reference proteome</keyword>
<dbReference type="EMBL" id="BGZK01002402">
    <property type="protein sequence ID" value="GBP93650.1"/>
    <property type="molecule type" value="Genomic_DNA"/>
</dbReference>
<evidence type="ECO:0000313" key="2">
    <source>
        <dbReference type="Proteomes" id="UP000299102"/>
    </source>
</evidence>
<sequence>MSWTSQKENRPEMHGLAWMLPTSMMFIDFYKPFVLSCEIVRRIGDNIPWPTNEMIRRWRLVGGRCGKKRVQMGLRDREEPLGCVLHIFSY</sequence>
<comment type="caution">
    <text evidence="1">The sequence shown here is derived from an EMBL/GenBank/DDBJ whole genome shotgun (WGS) entry which is preliminary data.</text>
</comment>
<gene>
    <name evidence="1" type="ORF">EVAR_66720_1</name>
</gene>
<dbReference type="Proteomes" id="UP000299102">
    <property type="component" value="Unassembled WGS sequence"/>
</dbReference>
<organism evidence="1 2">
    <name type="scientific">Eumeta variegata</name>
    <name type="common">Bagworm moth</name>
    <name type="synonym">Eumeta japonica</name>
    <dbReference type="NCBI Taxonomy" id="151549"/>
    <lineage>
        <taxon>Eukaryota</taxon>
        <taxon>Metazoa</taxon>
        <taxon>Ecdysozoa</taxon>
        <taxon>Arthropoda</taxon>
        <taxon>Hexapoda</taxon>
        <taxon>Insecta</taxon>
        <taxon>Pterygota</taxon>
        <taxon>Neoptera</taxon>
        <taxon>Endopterygota</taxon>
        <taxon>Lepidoptera</taxon>
        <taxon>Glossata</taxon>
        <taxon>Ditrysia</taxon>
        <taxon>Tineoidea</taxon>
        <taxon>Psychidae</taxon>
        <taxon>Oiketicinae</taxon>
        <taxon>Eumeta</taxon>
    </lineage>
</organism>
<proteinExistence type="predicted"/>
<accession>A0A4C2A073</accession>
<dbReference type="AlphaFoldDB" id="A0A4C2A073"/>
<protein>
    <submittedName>
        <fullName evidence="1">Uncharacterized protein</fullName>
    </submittedName>
</protein>
<name>A0A4C2A073_EUMVA</name>
<reference evidence="1 2" key="1">
    <citation type="journal article" date="2019" name="Commun. Biol.">
        <title>The bagworm genome reveals a unique fibroin gene that provides high tensile strength.</title>
        <authorList>
            <person name="Kono N."/>
            <person name="Nakamura H."/>
            <person name="Ohtoshi R."/>
            <person name="Tomita M."/>
            <person name="Numata K."/>
            <person name="Arakawa K."/>
        </authorList>
    </citation>
    <scope>NUCLEOTIDE SEQUENCE [LARGE SCALE GENOMIC DNA]</scope>
</reference>